<evidence type="ECO:0000313" key="2">
    <source>
        <dbReference type="Proteomes" id="UP001154329"/>
    </source>
</evidence>
<gene>
    <name evidence="1" type="ORF">APHIGO_LOCUS115</name>
</gene>
<reference evidence="1" key="2">
    <citation type="submission" date="2022-10" db="EMBL/GenBank/DDBJ databases">
        <authorList>
            <consortium name="ENA_rothamsted_submissions"/>
            <consortium name="culmorum"/>
            <person name="King R."/>
        </authorList>
    </citation>
    <scope>NUCLEOTIDE SEQUENCE</scope>
</reference>
<evidence type="ECO:0000313" key="1">
    <source>
        <dbReference type="EMBL" id="CAH1707696.1"/>
    </source>
</evidence>
<name>A0A9P0NB72_APHGO</name>
<dbReference type="AlphaFoldDB" id="A0A9P0NB72"/>
<sequence length="151" mass="16621">MFLTNCPRSEKTYSIILWTACGGVVVERVDNRAVVVAHFCRDGAGRTKSGVCSDRPDRWPTRNYTLQAATHYATLDSCLFCATGWYGGHDRSPAPPRGSVSNLISSKTHLRRWTVADTISRATVGKSKQGDSPNILAPIFFIPSIINVCKF</sequence>
<protein>
    <submittedName>
        <fullName evidence="1">Uncharacterized protein</fullName>
    </submittedName>
</protein>
<dbReference type="EMBL" id="OU899034">
    <property type="protein sequence ID" value="CAH1707696.1"/>
    <property type="molecule type" value="Genomic_DNA"/>
</dbReference>
<dbReference type="Proteomes" id="UP001154329">
    <property type="component" value="Chromosome 1"/>
</dbReference>
<organism evidence="1 2">
    <name type="scientific">Aphis gossypii</name>
    <name type="common">Cotton aphid</name>
    <dbReference type="NCBI Taxonomy" id="80765"/>
    <lineage>
        <taxon>Eukaryota</taxon>
        <taxon>Metazoa</taxon>
        <taxon>Ecdysozoa</taxon>
        <taxon>Arthropoda</taxon>
        <taxon>Hexapoda</taxon>
        <taxon>Insecta</taxon>
        <taxon>Pterygota</taxon>
        <taxon>Neoptera</taxon>
        <taxon>Paraneoptera</taxon>
        <taxon>Hemiptera</taxon>
        <taxon>Sternorrhyncha</taxon>
        <taxon>Aphidomorpha</taxon>
        <taxon>Aphidoidea</taxon>
        <taxon>Aphididae</taxon>
        <taxon>Aphidini</taxon>
        <taxon>Aphis</taxon>
        <taxon>Aphis</taxon>
    </lineage>
</organism>
<proteinExistence type="predicted"/>
<reference evidence="1" key="1">
    <citation type="submission" date="2022-02" db="EMBL/GenBank/DDBJ databases">
        <authorList>
            <person name="King R."/>
        </authorList>
    </citation>
    <scope>NUCLEOTIDE SEQUENCE</scope>
</reference>
<accession>A0A9P0NB72</accession>
<keyword evidence="2" id="KW-1185">Reference proteome</keyword>